<sequence>MKITKELIGLHLISENERLEQELSSQRTENFSRDLQAQDAAKLAHIKEMTNLEAQQRAKRDREYYEKRIAQLESQANPAGLDTRYRLELSRLKEQIQEVKDEL</sequence>
<dbReference type="RefSeq" id="WP_126076538.1">
    <property type="nucleotide sequence ID" value="NZ_CP051166.1"/>
</dbReference>
<dbReference type="AlphaFoldDB" id="A0A430HFY4"/>
<name>A0A430HFY4_9BURK</name>
<proteinExistence type="predicted"/>
<accession>A0A430HFY4</accession>
<gene>
    <name evidence="2" type="ORF">EJB06_23920</name>
</gene>
<evidence type="ECO:0000313" key="2">
    <source>
        <dbReference type="EMBL" id="RSZ56416.1"/>
    </source>
</evidence>
<evidence type="ECO:0000313" key="3">
    <source>
        <dbReference type="Proteomes" id="UP000278085"/>
    </source>
</evidence>
<protein>
    <submittedName>
        <fullName evidence="2">Uncharacterized protein</fullName>
    </submittedName>
</protein>
<comment type="caution">
    <text evidence="2">The sequence shown here is derived from an EMBL/GenBank/DDBJ whole genome shotgun (WGS) entry which is preliminary data.</text>
</comment>
<keyword evidence="3" id="KW-1185">Reference proteome</keyword>
<keyword evidence="1" id="KW-0175">Coiled coil</keyword>
<evidence type="ECO:0000256" key="1">
    <source>
        <dbReference type="SAM" id="Coils"/>
    </source>
</evidence>
<dbReference type="Proteomes" id="UP000278085">
    <property type="component" value="Unassembled WGS sequence"/>
</dbReference>
<organism evidence="2 3">
    <name type="scientific">Massilia atriviolacea</name>
    <dbReference type="NCBI Taxonomy" id="2495579"/>
    <lineage>
        <taxon>Bacteria</taxon>
        <taxon>Pseudomonadati</taxon>
        <taxon>Pseudomonadota</taxon>
        <taxon>Betaproteobacteria</taxon>
        <taxon>Burkholderiales</taxon>
        <taxon>Oxalobacteraceae</taxon>
        <taxon>Telluria group</taxon>
        <taxon>Massilia</taxon>
    </lineage>
</organism>
<feature type="coiled-coil region" evidence="1">
    <location>
        <begin position="55"/>
        <end position="102"/>
    </location>
</feature>
<reference evidence="2 3" key="1">
    <citation type="submission" date="2018-12" db="EMBL/GenBank/DDBJ databases">
        <authorList>
            <person name="Yang E."/>
        </authorList>
    </citation>
    <scope>NUCLEOTIDE SEQUENCE [LARGE SCALE GENOMIC DNA]</scope>
    <source>
        <strain evidence="2 3">SOD</strain>
    </source>
</reference>
<dbReference type="EMBL" id="RXLQ01000015">
    <property type="protein sequence ID" value="RSZ56416.1"/>
    <property type="molecule type" value="Genomic_DNA"/>
</dbReference>